<protein>
    <submittedName>
        <fullName evidence="1">Uncharacterized protein</fullName>
    </submittedName>
</protein>
<comment type="caution">
    <text evidence="1">The sequence shown here is derived from an EMBL/GenBank/DDBJ whole genome shotgun (WGS) entry which is preliminary data.</text>
</comment>
<sequence length="140" mass="17201">MQKYFRIFYVIFLTQFLNTETIFPKDKSEIKTKEIKLTDTAHHEFKKEKPKKNQKKENQEFEFIKKKEALFFFSIQTRKFAQGELSFLKLIPKKTILSKLDRIKIFWEKKEIPYTKKIRLFTPGFRFLRILIKKRNIRNS</sequence>
<proteinExistence type="predicted"/>
<evidence type="ECO:0000313" key="1">
    <source>
        <dbReference type="EMBL" id="EMF82530.1"/>
    </source>
</evidence>
<dbReference type="Proteomes" id="UP000011770">
    <property type="component" value="Unassembled WGS sequence"/>
</dbReference>
<reference evidence="1 2" key="1">
    <citation type="submission" date="2013-01" db="EMBL/GenBank/DDBJ databases">
        <authorList>
            <person name="Harkins D.M."/>
            <person name="Durkin A.S."/>
            <person name="Brinkac L.M."/>
            <person name="Haft D.H."/>
            <person name="Selengut J.D."/>
            <person name="Sanka R."/>
            <person name="DePew J."/>
            <person name="Purushe J."/>
            <person name="Tulsiani S.M."/>
            <person name="Graham G.C."/>
            <person name="Burns M.-A."/>
            <person name="Dohnt M.F."/>
            <person name="Smythe L.D."/>
            <person name="McKay D.B."/>
            <person name="Craig S.B."/>
            <person name="Vinetz J.M."/>
            <person name="Sutton G.G."/>
            <person name="Nierman W.C."/>
            <person name="Fouts D.E."/>
        </authorList>
    </citation>
    <scope>NUCLEOTIDE SEQUENCE [LARGE SCALE GENOMIC DNA]</scope>
    <source>
        <strain evidence="1 2">LT2116</strain>
    </source>
</reference>
<organism evidence="1 2">
    <name type="scientific">Leptospira weilii serovar Topaz str. LT2116</name>
    <dbReference type="NCBI Taxonomy" id="1088540"/>
    <lineage>
        <taxon>Bacteria</taxon>
        <taxon>Pseudomonadati</taxon>
        <taxon>Spirochaetota</taxon>
        <taxon>Spirochaetia</taxon>
        <taxon>Leptospirales</taxon>
        <taxon>Leptospiraceae</taxon>
        <taxon>Leptospira</taxon>
    </lineage>
</organism>
<dbReference type="AlphaFoldDB" id="M3H1A8"/>
<evidence type="ECO:0000313" key="2">
    <source>
        <dbReference type="Proteomes" id="UP000011770"/>
    </source>
</evidence>
<name>M3H1A8_9LEPT</name>
<gene>
    <name evidence="1" type="ORF">LEP1GSC188_0651</name>
</gene>
<accession>M3H1A8</accession>
<dbReference type="EMBL" id="AHOR02000021">
    <property type="protein sequence ID" value="EMF82530.1"/>
    <property type="molecule type" value="Genomic_DNA"/>
</dbReference>